<reference evidence="9 10" key="1">
    <citation type="submission" date="2018-10" db="EMBL/GenBank/DDBJ databases">
        <title>Dokdonia luteus sp. nov., isolated from sea water.</title>
        <authorList>
            <person name="Zhou L.Y."/>
            <person name="Du Z.J."/>
        </authorList>
    </citation>
    <scope>NUCLEOTIDE SEQUENCE [LARGE SCALE GENOMIC DNA]</scope>
    <source>
        <strain evidence="9 10">SH27</strain>
    </source>
</reference>
<keyword evidence="5 6" id="KW-0472">Membrane</keyword>
<gene>
    <name evidence="9" type="ORF">EAX61_13235</name>
</gene>
<dbReference type="Proteomes" id="UP000281985">
    <property type="component" value="Unassembled WGS sequence"/>
</dbReference>
<keyword evidence="2" id="KW-1003">Cell membrane</keyword>
<sequence>MFKGLSALQESFRFAVNAMKNNILRTFLSLLGVTVGIFSIIGVLAAVDSLDKEIRGSLSSLDQSTMLLTHVSFGPTEVPRWKREQFPVVTYEEYQYLQRSLPDLKAISYGLNVAPQTIKYNDETLENVQIGSTTEGYYDIESIEFQEGRFFSEQESVNGNPVVVIGDEIRNKLFGQNGSAVGKKIRLYSRKFTVIGVMKKEGAGVFGPSKDEIAIIPATIVMRIYGGNNRSVFPIITMLPEEDADYDGFLAQAEQKLRQKRGLKPDEVSTFFINQLKGFAAAIGEVIGVLKLIGWGIGGFSLLVGGFGIANIMFVSVKERTNLIGIQKALGAKRRFILFQFLFESILLSVFGGIIGLVLVWLITLVLTNAMDDFEFVLSFFNIMLGLSVTFIIGIIAGIIPAIGASRLDPVEAIRTGM</sequence>
<evidence type="ECO:0000256" key="1">
    <source>
        <dbReference type="ARBA" id="ARBA00004651"/>
    </source>
</evidence>
<protein>
    <submittedName>
        <fullName evidence="9">FtsX-like permease family protein</fullName>
    </submittedName>
</protein>
<feature type="domain" description="MacB-like periplasmic core" evidence="8">
    <location>
        <begin position="26"/>
        <end position="254"/>
    </location>
</feature>
<feature type="transmembrane region" description="Helical" evidence="6">
    <location>
        <begin position="27"/>
        <end position="47"/>
    </location>
</feature>
<proteinExistence type="predicted"/>
<evidence type="ECO:0000313" key="10">
    <source>
        <dbReference type="Proteomes" id="UP000281985"/>
    </source>
</evidence>
<accession>A0A3M0FVQ8</accession>
<dbReference type="GO" id="GO:0005886">
    <property type="term" value="C:plasma membrane"/>
    <property type="evidence" value="ECO:0007669"/>
    <property type="project" value="UniProtKB-SubCell"/>
</dbReference>
<feature type="transmembrane region" description="Helical" evidence="6">
    <location>
        <begin position="336"/>
        <end position="364"/>
    </location>
</feature>
<dbReference type="Pfam" id="PF12704">
    <property type="entry name" value="MacB_PCD"/>
    <property type="match status" value="1"/>
</dbReference>
<dbReference type="InterPro" id="IPR050250">
    <property type="entry name" value="Macrolide_Exporter_MacB"/>
</dbReference>
<dbReference type="AlphaFoldDB" id="A0A3M0FVQ8"/>
<feature type="domain" description="ABC3 transporter permease C-terminal" evidence="7">
    <location>
        <begin position="297"/>
        <end position="410"/>
    </location>
</feature>
<feature type="transmembrane region" description="Helical" evidence="6">
    <location>
        <begin position="293"/>
        <end position="315"/>
    </location>
</feature>
<evidence type="ECO:0000256" key="6">
    <source>
        <dbReference type="SAM" id="Phobius"/>
    </source>
</evidence>
<evidence type="ECO:0000256" key="4">
    <source>
        <dbReference type="ARBA" id="ARBA00022989"/>
    </source>
</evidence>
<dbReference type="GO" id="GO:0022857">
    <property type="term" value="F:transmembrane transporter activity"/>
    <property type="evidence" value="ECO:0007669"/>
    <property type="project" value="TreeGrafter"/>
</dbReference>
<evidence type="ECO:0000256" key="3">
    <source>
        <dbReference type="ARBA" id="ARBA00022692"/>
    </source>
</evidence>
<evidence type="ECO:0000259" key="8">
    <source>
        <dbReference type="Pfam" id="PF12704"/>
    </source>
</evidence>
<dbReference type="Pfam" id="PF02687">
    <property type="entry name" value="FtsX"/>
    <property type="match status" value="1"/>
</dbReference>
<keyword evidence="3 6" id="KW-0812">Transmembrane</keyword>
<comment type="caution">
    <text evidence="9">The sequence shown here is derived from an EMBL/GenBank/DDBJ whole genome shotgun (WGS) entry which is preliminary data.</text>
</comment>
<evidence type="ECO:0000259" key="7">
    <source>
        <dbReference type="Pfam" id="PF02687"/>
    </source>
</evidence>
<dbReference type="RefSeq" id="WP_121918181.1">
    <property type="nucleotide sequence ID" value="NZ_REFV01000014.1"/>
</dbReference>
<dbReference type="EMBL" id="REFV01000014">
    <property type="protein sequence ID" value="RMB56761.1"/>
    <property type="molecule type" value="Genomic_DNA"/>
</dbReference>
<name>A0A3M0FVQ8_9FLAO</name>
<dbReference type="OrthoDB" id="9770036at2"/>
<evidence type="ECO:0000256" key="2">
    <source>
        <dbReference type="ARBA" id="ARBA00022475"/>
    </source>
</evidence>
<organism evidence="9 10">
    <name type="scientific">Dokdonia sinensis</name>
    <dbReference type="NCBI Taxonomy" id="2479847"/>
    <lineage>
        <taxon>Bacteria</taxon>
        <taxon>Pseudomonadati</taxon>
        <taxon>Bacteroidota</taxon>
        <taxon>Flavobacteriia</taxon>
        <taxon>Flavobacteriales</taxon>
        <taxon>Flavobacteriaceae</taxon>
        <taxon>Dokdonia</taxon>
    </lineage>
</organism>
<feature type="transmembrane region" description="Helical" evidence="6">
    <location>
        <begin position="376"/>
        <end position="400"/>
    </location>
</feature>
<keyword evidence="10" id="KW-1185">Reference proteome</keyword>
<dbReference type="PANTHER" id="PTHR30572:SF15">
    <property type="entry name" value="ABC TRANSPORTER PERMEASE"/>
    <property type="match status" value="1"/>
</dbReference>
<evidence type="ECO:0000313" key="9">
    <source>
        <dbReference type="EMBL" id="RMB56761.1"/>
    </source>
</evidence>
<dbReference type="InterPro" id="IPR003838">
    <property type="entry name" value="ABC3_permease_C"/>
</dbReference>
<dbReference type="InterPro" id="IPR025857">
    <property type="entry name" value="MacB_PCD"/>
</dbReference>
<dbReference type="PANTHER" id="PTHR30572">
    <property type="entry name" value="MEMBRANE COMPONENT OF TRANSPORTER-RELATED"/>
    <property type="match status" value="1"/>
</dbReference>
<comment type="subcellular location">
    <subcellularLocation>
        <location evidence="1">Cell membrane</location>
        <topology evidence="1">Multi-pass membrane protein</topology>
    </subcellularLocation>
</comment>
<evidence type="ECO:0000256" key="5">
    <source>
        <dbReference type="ARBA" id="ARBA00023136"/>
    </source>
</evidence>
<keyword evidence="4 6" id="KW-1133">Transmembrane helix</keyword>